<keyword evidence="2" id="KW-1185">Reference proteome</keyword>
<accession>A0ACC2X2G8</accession>
<organism evidence="1 2">
    <name type="scientific">Naganishia onofrii</name>
    <dbReference type="NCBI Taxonomy" id="1851511"/>
    <lineage>
        <taxon>Eukaryota</taxon>
        <taxon>Fungi</taxon>
        <taxon>Dikarya</taxon>
        <taxon>Basidiomycota</taxon>
        <taxon>Agaricomycotina</taxon>
        <taxon>Tremellomycetes</taxon>
        <taxon>Filobasidiales</taxon>
        <taxon>Filobasidiaceae</taxon>
        <taxon>Naganishia</taxon>
    </lineage>
</organism>
<evidence type="ECO:0000313" key="1">
    <source>
        <dbReference type="EMBL" id="KAJ9118087.1"/>
    </source>
</evidence>
<proteinExistence type="predicted"/>
<gene>
    <name evidence="1" type="ORF">QFC24_006359</name>
</gene>
<evidence type="ECO:0000313" key="2">
    <source>
        <dbReference type="Proteomes" id="UP001234202"/>
    </source>
</evidence>
<sequence>MKVIIDKAKAPEHTTNLEQLLTYSLAITATLSQGVYDGGAILQKHKDLVEERHDANEWKVRLDQLSSLKQRWDELSSPLHDLKTGMEAENLETAPEALSRLLQEMKLKKIFRGGDSNEYFAVTAETRENTRVLDAITHDAAYPSQFSTSALQLRVMMRLFYNCCWEAVKEAEFWIRKQNRSLQSAVFIGHEALGQDGPSWFDLDTTGHITGQDCELYASCFDE</sequence>
<reference evidence="1" key="1">
    <citation type="submission" date="2023-04" db="EMBL/GenBank/DDBJ databases">
        <title>Draft Genome sequencing of Naganishia species isolated from polar environments using Oxford Nanopore Technology.</title>
        <authorList>
            <person name="Leo P."/>
            <person name="Venkateswaran K."/>
        </authorList>
    </citation>
    <scope>NUCLEOTIDE SEQUENCE</scope>
    <source>
        <strain evidence="1">DBVPG 5303</strain>
    </source>
</reference>
<protein>
    <submittedName>
        <fullName evidence="1">Uncharacterized protein</fullName>
    </submittedName>
</protein>
<dbReference type="EMBL" id="JASBWV010000030">
    <property type="protein sequence ID" value="KAJ9118087.1"/>
    <property type="molecule type" value="Genomic_DNA"/>
</dbReference>
<comment type="caution">
    <text evidence="1">The sequence shown here is derived from an EMBL/GenBank/DDBJ whole genome shotgun (WGS) entry which is preliminary data.</text>
</comment>
<dbReference type="Proteomes" id="UP001234202">
    <property type="component" value="Unassembled WGS sequence"/>
</dbReference>
<name>A0ACC2X2G8_9TREE</name>